<dbReference type="Proteomes" id="UP000322315">
    <property type="component" value="Unassembled WGS sequence"/>
</dbReference>
<dbReference type="EMBL" id="VMBF01000008">
    <property type="protein sequence ID" value="TSJ74126.1"/>
    <property type="molecule type" value="Genomic_DNA"/>
</dbReference>
<accession>A0A5M7B5I9</accession>
<proteinExistence type="predicted"/>
<evidence type="ECO:0000313" key="5">
    <source>
        <dbReference type="Proteomes" id="UP000322315"/>
    </source>
</evidence>
<keyword evidence="1" id="KW-1133">Transmembrane helix</keyword>
<gene>
    <name evidence="2" type="ORF">F2B50_13130</name>
    <name evidence="3" type="ORF">FPF71_13130</name>
</gene>
<evidence type="ECO:0000313" key="4">
    <source>
        <dbReference type="Proteomes" id="UP000315145"/>
    </source>
</evidence>
<reference evidence="2" key="3">
    <citation type="submission" date="2019-09" db="EMBL/GenBank/DDBJ databases">
        <authorList>
            <person name="Zhang D.-C."/>
        </authorList>
    </citation>
    <scope>NUCLEOTIDE SEQUENCE</scope>
    <source>
        <strain evidence="2">RU-4-M-4</strain>
    </source>
</reference>
<dbReference type="Proteomes" id="UP000315145">
    <property type="component" value="Unassembled WGS sequence"/>
</dbReference>
<dbReference type="RefSeq" id="WP_144117120.1">
    <property type="nucleotide sequence ID" value="NZ_JACHGE010000002.1"/>
</dbReference>
<feature type="transmembrane region" description="Helical" evidence="1">
    <location>
        <begin position="5"/>
        <end position="21"/>
    </location>
</feature>
<reference evidence="3 4" key="2">
    <citation type="submission" date="2019-07" db="EMBL/GenBank/DDBJ databases">
        <title>Algibacter marinivivus sp. nov., isolated from the surface of a marine red alga.</title>
        <authorList>
            <person name="Zhong X."/>
            <person name="Xu W."/>
            <person name="Zhang Y."/>
            <person name="Zhang Q."/>
            <person name="Du Z."/>
        </authorList>
    </citation>
    <scope>NUCLEOTIDE SEQUENCE [LARGE SCALE GENOMIC DNA]</scope>
    <source>
        <strain evidence="3 4">RU-4-M-4</strain>
    </source>
</reference>
<sequence>MKYLNYVFIIVGAFVAMYAKVDANQNQYILIGGIVLLMIGIYRVSKTIPSRNNDDINNSEED</sequence>
<keyword evidence="1" id="KW-0472">Membrane</keyword>
<reference evidence="2 5" key="1">
    <citation type="journal article" date="2015" name="Int. J. Syst. Evol. Microbiol.">
        <title>Algibacter amylolyticus sp. nov., isolated from intertidal sediment.</title>
        <authorList>
            <person name="Zhang D.C."/>
            <person name="Wu J."/>
            <person name="Neuner K."/>
            <person name="Yao J."/>
            <person name="Margesin R."/>
        </authorList>
    </citation>
    <scope>NUCLEOTIDE SEQUENCE [LARGE SCALE GENOMIC DNA]</scope>
    <source>
        <strain evidence="2 5">RU-4-M-4</strain>
    </source>
</reference>
<name>A0A5M7B5I9_9FLAO</name>
<protein>
    <submittedName>
        <fullName evidence="2">Uncharacterized protein</fullName>
    </submittedName>
</protein>
<organism evidence="2 5">
    <name type="scientific">Algibacter amylolyticus</name>
    <dbReference type="NCBI Taxonomy" id="1608400"/>
    <lineage>
        <taxon>Bacteria</taxon>
        <taxon>Pseudomonadati</taxon>
        <taxon>Bacteroidota</taxon>
        <taxon>Flavobacteriia</taxon>
        <taxon>Flavobacteriales</taxon>
        <taxon>Flavobacteriaceae</taxon>
        <taxon>Algibacter</taxon>
    </lineage>
</organism>
<dbReference type="EMBL" id="VWRS01000008">
    <property type="protein sequence ID" value="KAA5823638.1"/>
    <property type="molecule type" value="Genomic_DNA"/>
</dbReference>
<feature type="transmembrane region" description="Helical" evidence="1">
    <location>
        <begin position="27"/>
        <end position="44"/>
    </location>
</feature>
<evidence type="ECO:0000313" key="3">
    <source>
        <dbReference type="EMBL" id="TSJ74126.1"/>
    </source>
</evidence>
<evidence type="ECO:0000313" key="2">
    <source>
        <dbReference type="EMBL" id="KAA5823638.1"/>
    </source>
</evidence>
<dbReference type="AlphaFoldDB" id="A0A5M7B5I9"/>
<comment type="caution">
    <text evidence="2">The sequence shown here is derived from an EMBL/GenBank/DDBJ whole genome shotgun (WGS) entry which is preliminary data.</text>
</comment>
<evidence type="ECO:0000256" key="1">
    <source>
        <dbReference type="SAM" id="Phobius"/>
    </source>
</evidence>
<keyword evidence="1" id="KW-0812">Transmembrane</keyword>
<keyword evidence="4" id="KW-1185">Reference proteome</keyword>